<dbReference type="EMBL" id="JBIAQY010000035">
    <property type="protein sequence ID" value="MFF3575019.1"/>
    <property type="molecule type" value="Genomic_DNA"/>
</dbReference>
<evidence type="ECO:0000313" key="2">
    <source>
        <dbReference type="Proteomes" id="UP001601992"/>
    </source>
</evidence>
<reference evidence="1 2" key="1">
    <citation type="submission" date="2024-10" db="EMBL/GenBank/DDBJ databases">
        <title>The Natural Products Discovery Center: Release of the First 8490 Sequenced Strains for Exploring Actinobacteria Biosynthetic Diversity.</title>
        <authorList>
            <person name="Kalkreuter E."/>
            <person name="Kautsar S.A."/>
            <person name="Yang D."/>
            <person name="Bader C.D."/>
            <person name="Teijaro C.N."/>
            <person name="Fluegel L."/>
            <person name="Davis C.M."/>
            <person name="Simpson J.R."/>
            <person name="Lauterbach L."/>
            <person name="Steele A.D."/>
            <person name="Gui C."/>
            <person name="Meng S."/>
            <person name="Li G."/>
            <person name="Viehrig K."/>
            <person name="Ye F."/>
            <person name="Su P."/>
            <person name="Kiefer A.F."/>
            <person name="Nichols A."/>
            <person name="Cepeda A.J."/>
            <person name="Yan W."/>
            <person name="Fan B."/>
            <person name="Jiang Y."/>
            <person name="Adhikari A."/>
            <person name="Zheng C.-J."/>
            <person name="Schuster L."/>
            <person name="Cowan T.M."/>
            <person name="Smanski M.J."/>
            <person name="Chevrette M.G."/>
            <person name="De Carvalho L.P.S."/>
            <person name="Shen B."/>
        </authorList>
    </citation>
    <scope>NUCLEOTIDE SEQUENCE [LARGE SCALE GENOMIC DNA]</scope>
    <source>
        <strain evidence="1 2">NPDC002593</strain>
    </source>
</reference>
<dbReference type="Proteomes" id="UP001601992">
    <property type="component" value="Unassembled WGS sequence"/>
</dbReference>
<name>A0ABW6SFJ6_9NOCA</name>
<gene>
    <name evidence="1" type="ORF">ACFYXQ_45510</name>
</gene>
<dbReference type="Gene3D" id="3.40.50.300">
    <property type="entry name" value="P-loop containing nucleotide triphosphate hydrolases"/>
    <property type="match status" value="1"/>
</dbReference>
<protein>
    <recommendedName>
        <fullName evidence="3">FtsK domain-containing protein</fullName>
    </recommendedName>
</protein>
<organism evidence="1 2">
    <name type="scientific">Nocardia jiangxiensis</name>
    <dbReference type="NCBI Taxonomy" id="282685"/>
    <lineage>
        <taxon>Bacteria</taxon>
        <taxon>Bacillati</taxon>
        <taxon>Actinomycetota</taxon>
        <taxon>Actinomycetes</taxon>
        <taxon>Mycobacteriales</taxon>
        <taxon>Nocardiaceae</taxon>
        <taxon>Nocardia</taxon>
    </lineage>
</organism>
<proteinExistence type="predicted"/>
<dbReference type="InterPro" id="IPR027417">
    <property type="entry name" value="P-loop_NTPase"/>
</dbReference>
<comment type="caution">
    <text evidence="1">The sequence shown here is derived from an EMBL/GenBank/DDBJ whole genome shotgun (WGS) entry which is preliminary data.</text>
</comment>
<sequence length="175" mass="18913">MVAPSRERRELRHSFRALGLRVRHTASGRVRVEVIHTDILRKPIPLPRVPGDPNSVDLQAVTVGVTQLGRPWQLELPGTHFLGGGATGAGKGSVAWSIVAGVGPGIAAGTVVVWVIDPKGGAEFGYGMGWFDRFAYDNTHGALELLREAARVMLARLARIRTKPTARCIPRPTSR</sequence>
<keyword evidence="2" id="KW-1185">Reference proteome</keyword>
<accession>A0ABW6SFJ6</accession>
<evidence type="ECO:0000313" key="1">
    <source>
        <dbReference type="EMBL" id="MFF3575019.1"/>
    </source>
</evidence>
<evidence type="ECO:0008006" key="3">
    <source>
        <dbReference type="Google" id="ProtNLM"/>
    </source>
</evidence>
<dbReference type="RefSeq" id="WP_387407044.1">
    <property type="nucleotide sequence ID" value="NZ_JBIAQY010000035.1"/>
</dbReference>